<dbReference type="GO" id="GO:0046872">
    <property type="term" value="F:metal ion binding"/>
    <property type="evidence" value="ECO:0007669"/>
    <property type="project" value="InterPro"/>
</dbReference>
<protein>
    <submittedName>
        <fullName evidence="2">TIGR03086 family protein</fullName>
    </submittedName>
</protein>
<sequence>MLPTDIAERHREVAAVFTTLVESTTDWEAPSPVAGWSARDVVDHLTTWLPAFVHAGSPYGWTRRHQASADPLAAWREQCGAVQLLLDDPAQAESPFMHPQAPAARLDEAIDRFYVSDVFMHAWDLARATGQRAELDADFAAALLAGMRPLEEMLRASGQYGPAHPVSDDAPAIDQLMAFVGRDPEWRP</sequence>
<proteinExistence type="predicted"/>
<gene>
    <name evidence="2" type="ORF">FC770_06260</name>
</gene>
<name>A0A4U2YUS7_9ACTN</name>
<dbReference type="InterPro" id="IPR017520">
    <property type="entry name" value="CHP03086"/>
</dbReference>
<evidence type="ECO:0000313" key="2">
    <source>
        <dbReference type="EMBL" id="TKI64715.1"/>
    </source>
</evidence>
<dbReference type="NCBIfam" id="TIGR03083">
    <property type="entry name" value="maleylpyruvate isomerase family mycothiol-dependent enzyme"/>
    <property type="match status" value="1"/>
</dbReference>
<comment type="caution">
    <text evidence="2">The sequence shown here is derived from an EMBL/GenBank/DDBJ whole genome shotgun (WGS) entry which is preliminary data.</text>
</comment>
<dbReference type="OrthoDB" id="5185819at2"/>
<keyword evidence="3" id="KW-1185">Reference proteome</keyword>
<dbReference type="Pfam" id="PF11716">
    <property type="entry name" value="MDMPI_N"/>
    <property type="match status" value="1"/>
</dbReference>
<evidence type="ECO:0000259" key="1">
    <source>
        <dbReference type="Pfam" id="PF11716"/>
    </source>
</evidence>
<organism evidence="2 3">
    <name type="scientific">Nocardioides jishulii</name>
    <dbReference type="NCBI Taxonomy" id="2575440"/>
    <lineage>
        <taxon>Bacteria</taxon>
        <taxon>Bacillati</taxon>
        <taxon>Actinomycetota</taxon>
        <taxon>Actinomycetes</taxon>
        <taxon>Propionibacteriales</taxon>
        <taxon>Nocardioidaceae</taxon>
        <taxon>Nocardioides</taxon>
    </lineage>
</organism>
<dbReference type="InterPro" id="IPR024344">
    <property type="entry name" value="MDMPI_metal-binding"/>
</dbReference>
<dbReference type="InterPro" id="IPR034660">
    <property type="entry name" value="DinB/YfiT-like"/>
</dbReference>
<accession>A0A4U2YUS7</accession>
<dbReference type="SUPFAM" id="SSF109854">
    <property type="entry name" value="DinB/YfiT-like putative metalloenzymes"/>
    <property type="match status" value="1"/>
</dbReference>
<feature type="domain" description="Mycothiol-dependent maleylpyruvate isomerase metal-binding" evidence="1">
    <location>
        <begin position="12"/>
        <end position="126"/>
    </location>
</feature>
<dbReference type="AlphaFoldDB" id="A0A4U2YUS7"/>
<reference evidence="2 3" key="1">
    <citation type="submission" date="2019-04" db="EMBL/GenBank/DDBJ databases">
        <authorList>
            <person name="Dong K."/>
        </authorList>
    </citation>
    <scope>NUCLEOTIDE SEQUENCE [LARGE SCALE GENOMIC DNA]</scope>
    <source>
        <strain evidence="3">dk3543</strain>
    </source>
</reference>
<evidence type="ECO:0000313" key="3">
    <source>
        <dbReference type="Proteomes" id="UP000307808"/>
    </source>
</evidence>
<dbReference type="RefSeq" id="WP_137065169.1">
    <property type="nucleotide sequence ID" value="NZ_CP040748.1"/>
</dbReference>
<dbReference type="EMBL" id="SZPY01000001">
    <property type="protein sequence ID" value="TKI64715.1"/>
    <property type="molecule type" value="Genomic_DNA"/>
</dbReference>
<dbReference type="Proteomes" id="UP000307808">
    <property type="component" value="Unassembled WGS sequence"/>
</dbReference>
<dbReference type="NCBIfam" id="TIGR03086">
    <property type="entry name" value="TIGR03086 family metal-binding protein"/>
    <property type="match status" value="1"/>
</dbReference>
<dbReference type="InterPro" id="IPR017517">
    <property type="entry name" value="Maleyloyr_isom"/>
</dbReference>
<dbReference type="Gene3D" id="1.20.120.450">
    <property type="entry name" value="dinb family like domain"/>
    <property type="match status" value="1"/>
</dbReference>